<keyword evidence="1" id="KW-1133">Transmembrane helix</keyword>
<keyword evidence="1" id="KW-0812">Transmembrane</keyword>
<accession>A0A376D8K1</accession>
<evidence type="ECO:0000313" key="2">
    <source>
        <dbReference type="EMBL" id="STC84696.1"/>
    </source>
</evidence>
<protein>
    <submittedName>
        <fullName evidence="2">Uncharacterized protein</fullName>
    </submittedName>
</protein>
<dbReference type="EMBL" id="UFXZ01000001">
    <property type="protein sequence ID" value="STC84696.1"/>
    <property type="molecule type" value="Genomic_DNA"/>
</dbReference>
<dbReference type="OrthoDB" id="6415395at2"/>
<gene>
    <name evidence="2" type="ORF">NCTC12121_00617</name>
</gene>
<dbReference type="AlphaFoldDB" id="A0A376D8K1"/>
<evidence type="ECO:0000313" key="3">
    <source>
        <dbReference type="Proteomes" id="UP000255248"/>
    </source>
</evidence>
<reference evidence="2 3" key="1">
    <citation type="submission" date="2018-06" db="EMBL/GenBank/DDBJ databases">
        <authorList>
            <consortium name="Pathogen Informatics"/>
            <person name="Doyle S."/>
        </authorList>
    </citation>
    <scope>NUCLEOTIDE SEQUENCE [LARGE SCALE GENOMIC DNA]</scope>
    <source>
        <strain evidence="2 3">NCTC12121</strain>
    </source>
</reference>
<sequence length="282" mass="32224">MLIKHPISLGADDDPSAESDDHLRFYQLCGVMAAASCVLLTLLMLVLFPEDFSVRPFNVAGGYLGPVTLLLLLAKLRFPRSASWALLLGFNTLLLYLFYQGSAFNLAISFLFVLFFLLGVVAATQRACRRTLWLARRDWRPISLLVLLALLISSVSSGFALRGLAKQQGNPLLWVEYRRQMLDHYQHLVGRETPQVAGIRLRRVRLEGRTLVLVYRVRLTGEEASEARLHRHALNHFMQHCHERGINQFGMKVMYVYHVQEEERIQVLNRKDCPDRAAQAHE</sequence>
<feature type="transmembrane region" description="Helical" evidence="1">
    <location>
        <begin position="54"/>
        <end position="74"/>
    </location>
</feature>
<dbReference type="Proteomes" id="UP000255248">
    <property type="component" value="Unassembled WGS sequence"/>
</dbReference>
<feature type="transmembrane region" description="Helical" evidence="1">
    <location>
        <begin position="144"/>
        <end position="165"/>
    </location>
</feature>
<proteinExistence type="predicted"/>
<feature type="transmembrane region" description="Helical" evidence="1">
    <location>
        <begin position="25"/>
        <end position="48"/>
    </location>
</feature>
<keyword evidence="1" id="KW-0472">Membrane</keyword>
<feature type="transmembrane region" description="Helical" evidence="1">
    <location>
        <begin position="105"/>
        <end position="123"/>
    </location>
</feature>
<feature type="transmembrane region" description="Helical" evidence="1">
    <location>
        <begin position="81"/>
        <end position="99"/>
    </location>
</feature>
<dbReference type="RefSeq" id="WP_024524469.1">
    <property type="nucleotide sequence ID" value="NZ_CP065626.1"/>
</dbReference>
<evidence type="ECO:0000256" key="1">
    <source>
        <dbReference type="SAM" id="Phobius"/>
    </source>
</evidence>
<name>A0A376D8K1_9GAMM</name>
<organism evidence="2 3">
    <name type="scientific">Edwardsiella hoshinae</name>
    <dbReference type="NCBI Taxonomy" id="93378"/>
    <lineage>
        <taxon>Bacteria</taxon>
        <taxon>Pseudomonadati</taxon>
        <taxon>Pseudomonadota</taxon>
        <taxon>Gammaproteobacteria</taxon>
        <taxon>Enterobacterales</taxon>
        <taxon>Hafniaceae</taxon>
        <taxon>Edwardsiella</taxon>
    </lineage>
</organism>